<feature type="compositionally biased region" description="Polar residues" evidence="2">
    <location>
        <begin position="433"/>
        <end position="445"/>
    </location>
</feature>
<dbReference type="PROSITE" id="PS50089">
    <property type="entry name" value="ZF_RING_2"/>
    <property type="match status" value="1"/>
</dbReference>
<keyword evidence="1" id="KW-0863">Zinc-finger</keyword>
<dbReference type="OrthoDB" id="1887047at2759"/>
<dbReference type="PANTHER" id="PTHR31150">
    <property type="entry name" value="EXPRESSED PROTEIN"/>
    <property type="match status" value="1"/>
</dbReference>
<reference evidence="4 5" key="1">
    <citation type="journal article" date="2018" name="Mol. Plant">
        <title>The genome of Artemisia annua provides insight into the evolution of Asteraceae family and artemisinin biosynthesis.</title>
        <authorList>
            <person name="Shen Q."/>
            <person name="Zhang L."/>
            <person name="Liao Z."/>
            <person name="Wang S."/>
            <person name="Yan T."/>
            <person name="Shi P."/>
            <person name="Liu M."/>
            <person name="Fu X."/>
            <person name="Pan Q."/>
            <person name="Wang Y."/>
            <person name="Lv Z."/>
            <person name="Lu X."/>
            <person name="Zhang F."/>
            <person name="Jiang W."/>
            <person name="Ma Y."/>
            <person name="Chen M."/>
            <person name="Hao X."/>
            <person name="Li L."/>
            <person name="Tang Y."/>
            <person name="Lv G."/>
            <person name="Zhou Y."/>
            <person name="Sun X."/>
            <person name="Brodelius P.E."/>
            <person name="Rose J.K.C."/>
            <person name="Tang K."/>
        </authorList>
    </citation>
    <scope>NUCLEOTIDE SEQUENCE [LARGE SCALE GENOMIC DNA]</scope>
    <source>
        <strain evidence="5">cv. Huhao1</strain>
        <tissue evidence="4">Leaf</tissue>
    </source>
</reference>
<dbReference type="AlphaFoldDB" id="A0A2U1LHZ0"/>
<name>A0A2U1LHZ0_ARTAN</name>
<dbReference type="GO" id="GO:0008270">
    <property type="term" value="F:zinc ion binding"/>
    <property type="evidence" value="ECO:0007669"/>
    <property type="project" value="UniProtKB-KW"/>
</dbReference>
<comment type="caution">
    <text evidence="4">The sequence shown here is derived from an EMBL/GenBank/DDBJ whole genome shotgun (WGS) entry which is preliminary data.</text>
</comment>
<sequence>MGSRVNEKGKAPVSCSPLIEENKDAANGFSFLDGDLFDSFDDMKLLLSPGWEKYHQDVAQCIPESSGSFMDPEMNTNSFQNSQVSLSPDFENLDWNSQCLNLGQSAISAGLMNDGPGVGNLDNLWSSNTPTIGRNFGGESNIGSSNRPRLNLDIGDIGGSSSQFHRRDSTPVHPRNGVDLNSSQYGVQGKDEGSFLSLGIGGNEEATSGYQPNSRETSDKLKEAALAELKLARVRRLMDQGSDADLMGIQRNISGIFNQSNQFSHMDQMTPTNSSRSMQNVIPRNITSGNLDQYRLIVGNQVGHSGTLGGNSAPFLNSQQLNMNNVAPELAMTSWVNSYRHSGQVQDSRLGNDVSSSLGLGSGSIPANYAGQFSSQRAMPMPTQDLISQRTMAPQVGWVSSGQADRDGPFPKRLGVELSGRDSPQAARRLMSPTGTNLQATSTGQTRQFLHKQSTRLADHLRQPSIDRIGRAPVSYPMNSQEPFAHGLSQNAVIQLPKDPRVATSTNATTADGHSRVNPYQKRTAAALHPSWRTGIAPGPPLRTAVAPHPPLRTAVAPHQRQKIINPTIHRSMPAPAIPVPTAPVCPSIPVGSHTQQPAGSIRSSKPGASSIRPRAPPATAAGVVHIKALNTTPKLSGYKCLLCKRDLALTSEGAVFQPSVPPPVAVLPCGHTFHDQCLENITPKDQAKDPPCIPCAIGEN</sequence>
<keyword evidence="1" id="KW-0862">Zinc</keyword>
<feature type="region of interest" description="Disordered" evidence="2">
    <location>
        <begin position="416"/>
        <end position="445"/>
    </location>
</feature>
<dbReference type="Proteomes" id="UP000245207">
    <property type="component" value="Unassembled WGS sequence"/>
</dbReference>
<keyword evidence="1" id="KW-0479">Metal-binding</keyword>
<feature type="domain" description="RING-type" evidence="3">
    <location>
        <begin position="641"/>
        <end position="696"/>
    </location>
</feature>
<evidence type="ECO:0000313" key="4">
    <source>
        <dbReference type="EMBL" id="PWA48592.1"/>
    </source>
</evidence>
<feature type="compositionally biased region" description="Polar residues" evidence="2">
    <location>
        <begin position="593"/>
        <end position="608"/>
    </location>
</feature>
<proteinExistence type="predicted"/>
<accession>A0A2U1LHZ0</accession>
<organism evidence="4 5">
    <name type="scientific">Artemisia annua</name>
    <name type="common">Sweet wormwood</name>
    <dbReference type="NCBI Taxonomy" id="35608"/>
    <lineage>
        <taxon>Eukaryota</taxon>
        <taxon>Viridiplantae</taxon>
        <taxon>Streptophyta</taxon>
        <taxon>Embryophyta</taxon>
        <taxon>Tracheophyta</taxon>
        <taxon>Spermatophyta</taxon>
        <taxon>Magnoliopsida</taxon>
        <taxon>eudicotyledons</taxon>
        <taxon>Gunneridae</taxon>
        <taxon>Pentapetalae</taxon>
        <taxon>asterids</taxon>
        <taxon>campanulids</taxon>
        <taxon>Asterales</taxon>
        <taxon>Asteraceae</taxon>
        <taxon>Asteroideae</taxon>
        <taxon>Anthemideae</taxon>
        <taxon>Artemisiinae</taxon>
        <taxon>Artemisia</taxon>
    </lineage>
</organism>
<dbReference type="EMBL" id="PKPP01009297">
    <property type="protein sequence ID" value="PWA48592.1"/>
    <property type="molecule type" value="Genomic_DNA"/>
</dbReference>
<protein>
    <submittedName>
        <fullName evidence="4">Zinc finger, RING/FYVE/PHD-type</fullName>
    </submittedName>
</protein>
<gene>
    <name evidence="4" type="ORF">CTI12_AA488390</name>
</gene>
<evidence type="ECO:0000259" key="3">
    <source>
        <dbReference type="PROSITE" id="PS50089"/>
    </source>
</evidence>
<feature type="region of interest" description="Disordered" evidence="2">
    <location>
        <begin position="592"/>
        <end position="618"/>
    </location>
</feature>
<keyword evidence="5" id="KW-1185">Reference proteome</keyword>
<feature type="region of interest" description="Disordered" evidence="2">
    <location>
        <begin position="160"/>
        <end position="186"/>
    </location>
</feature>
<dbReference type="InterPro" id="IPR001841">
    <property type="entry name" value="Znf_RING"/>
</dbReference>
<evidence type="ECO:0000256" key="1">
    <source>
        <dbReference type="PROSITE-ProRule" id="PRU00175"/>
    </source>
</evidence>
<dbReference type="PANTHER" id="PTHR31150:SF19">
    <property type="entry name" value="RING-TYPE DOMAIN-CONTAINING PROTEIN"/>
    <property type="match status" value="1"/>
</dbReference>
<evidence type="ECO:0000256" key="2">
    <source>
        <dbReference type="SAM" id="MobiDB-lite"/>
    </source>
</evidence>
<dbReference type="SUPFAM" id="SSF57850">
    <property type="entry name" value="RING/U-box"/>
    <property type="match status" value="1"/>
</dbReference>
<evidence type="ECO:0000313" key="5">
    <source>
        <dbReference type="Proteomes" id="UP000245207"/>
    </source>
</evidence>